<dbReference type="AlphaFoldDB" id="A0A931D905"/>
<dbReference type="EMBL" id="JADOTZ010000001">
    <property type="protein sequence ID" value="MBG6085855.1"/>
    <property type="molecule type" value="Genomic_DNA"/>
</dbReference>
<name>A0A931D905_9MICC</name>
<reference evidence="1" key="1">
    <citation type="submission" date="2020-11" db="EMBL/GenBank/DDBJ databases">
        <title>Sequencing the genomes of 1000 actinobacteria strains.</title>
        <authorList>
            <person name="Klenk H.-P."/>
        </authorList>
    </citation>
    <scope>NUCLEOTIDE SEQUENCE</scope>
    <source>
        <strain evidence="1">DSM 26152</strain>
    </source>
</reference>
<evidence type="ECO:0000313" key="1">
    <source>
        <dbReference type="EMBL" id="MBG6085855.1"/>
    </source>
</evidence>
<keyword evidence="2" id="KW-1185">Reference proteome</keyword>
<evidence type="ECO:0000313" key="2">
    <source>
        <dbReference type="Proteomes" id="UP000625033"/>
    </source>
</evidence>
<accession>A0A931D905</accession>
<organism evidence="1 2">
    <name type="scientific">Zhihengliuella flava</name>
    <dbReference type="NCBI Taxonomy" id="1285193"/>
    <lineage>
        <taxon>Bacteria</taxon>
        <taxon>Bacillati</taxon>
        <taxon>Actinomycetota</taxon>
        <taxon>Actinomycetes</taxon>
        <taxon>Micrococcales</taxon>
        <taxon>Micrococcaceae</taxon>
        <taxon>Zhihengliuella</taxon>
    </lineage>
</organism>
<dbReference type="RefSeq" id="WP_196836990.1">
    <property type="nucleotide sequence ID" value="NZ_JADOTZ010000001.1"/>
</dbReference>
<dbReference type="Proteomes" id="UP000625033">
    <property type="component" value="Unassembled WGS sequence"/>
</dbReference>
<gene>
    <name evidence="1" type="ORF">IW252_002622</name>
</gene>
<protein>
    <submittedName>
        <fullName evidence="1">Zn ribbon protein</fullName>
    </submittedName>
</protein>
<sequence length="58" mass="6521">MPTSMRTDEVYPFDNDGLGWCPECDAEWSDADRHHPDFEPSDIDLAGTYMAPAWTDAA</sequence>
<proteinExistence type="predicted"/>
<comment type="caution">
    <text evidence="1">The sequence shown here is derived from an EMBL/GenBank/DDBJ whole genome shotgun (WGS) entry which is preliminary data.</text>
</comment>